<feature type="transmembrane region" description="Helical" evidence="6">
    <location>
        <begin position="50"/>
        <end position="69"/>
    </location>
</feature>
<keyword evidence="2" id="KW-0547">Nucleotide-binding</keyword>
<dbReference type="PROSITE" id="PS50011">
    <property type="entry name" value="PROTEIN_KINASE_DOM"/>
    <property type="match status" value="1"/>
</dbReference>
<keyword evidence="6" id="KW-1133">Transmembrane helix</keyword>
<evidence type="ECO:0000256" key="2">
    <source>
        <dbReference type="ARBA" id="ARBA00022741"/>
    </source>
</evidence>
<feature type="compositionally biased region" description="Low complexity" evidence="5">
    <location>
        <begin position="253"/>
        <end position="263"/>
    </location>
</feature>
<protein>
    <recommendedName>
        <fullName evidence="7">Protein kinase domain-containing protein</fullName>
    </recommendedName>
</protein>
<keyword evidence="6" id="KW-0472">Membrane</keyword>
<keyword evidence="1" id="KW-0808">Transferase</keyword>
<dbReference type="Proteomes" id="UP001268864">
    <property type="component" value="Unassembled WGS sequence"/>
</dbReference>
<keyword evidence="6" id="KW-0812">Transmembrane</keyword>
<gene>
    <name evidence="8" type="ORF">NDI86_07170</name>
</gene>
<dbReference type="EMBL" id="JAMQOS010000002">
    <property type="protein sequence ID" value="MDS0281900.1"/>
    <property type="molecule type" value="Genomic_DNA"/>
</dbReference>
<feature type="region of interest" description="Disordered" evidence="5">
    <location>
        <begin position="1"/>
        <end position="20"/>
    </location>
</feature>
<feature type="transmembrane region" description="Helical" evidence="6">
    <location>
        <begin position="90"/>
        <end position="121"/>
    </location>
</feature>
<evidence type="ECO:0000256" key="3">
    <source>
        <dbReference type="ARBA" id="ARBA00022777"/>
    </source>
</evidence>
<keyword evidence="3" id="KW-0418">Kinase</keyword>
<dbReference type="Gene3D" id="1.10.510.10">
    <property type="entry name" value="Transferase(Phosphotransferase) domain 1"/>
    <property type="match status" value="1"/>
</dbReference>
<feature type="transmembrane region" description="Helical" evidence="6">
    <location>
        <begin position="167"/>
        <end position="186"/>
    </location>
</feature>
<dbReference type="InterPro" id="IPR011009">
    <property type="entry name" value="Kinase-like_dom_sf"/>
</dbReference>
<feature type="region of interest" description="Disordered" evidence="5">
    <location>
        <begin position="249"/>
        <end position="281"/>
    </location>
</feature>
<keyword evidence="9" id="KW-1185">Reference proteome</keyword>
<dbReference type="SMART" id="SM00220">
    <property type="entry name" value="S_TKc"/>
    <property type="match status" value="1"/>
</dbReference>
<dbReference type="PANTHER" id="PTHR43289">
    <property type="entry name" value="MITOGEN-ACTIVATED PROTEIN KINASE KINASE KINASE 20-RELATED"/>
    <property type="match status" value="1"/>
</dbReference>
<sequence>MGTDETTDEGGLFGRPATELPDGSGVVGAVRRAAAYPRTMDSETVVKGGLLVLGSLLYLPLPLLFGYFLDVGRTVGSGEPAPDFGDWQRLYLRGLGLVVVQTCLFIGILILVAFVAAIGGVSDGATAGAWLVGWGYATPWSVAVYGRGSWRAFLDRRAWRWLVSPQYLVTTLVAGVALTVGYVVFALSVITIVGWLFVGFLVLAMVAGLVGQRYHDYVAEHAGAGSDSEAATVSGAVVSVAETVGDALSSDSTAATETNAAETGTDRAGGESGTETDYTRFRERARHVETEGAIERLEAGDDGRVQFASLATEDEAAVAAFERAVGRWEGISGSENVTTVYDTGEAPTPWVAYDPLDGSLRAMGALSPAAVAAVTGAVAEAMTTGRRYNIAHGAVRPACVFVEREGGAGPAADRLDATVGDWELQRELSAVTDAVTLPTRYCAPEQFGDGPTDDRVDVYQLAATAHYALFGQPPFRDTEAAVLEDPERSVTWQAPDGWRVTDETVAVFERALATDPADRHDSPGEFHRALRRALPEER</sequence>
<proteinExistence type="predicted"/>
<feature type="transmembrane region" description="Helical" evidence="6">
    <location>
        <begin position="192"/>
        <end position="211"/>
    </location>
</feature>
<name>A0ABU2FMC2_9EURY</name>
<dbReference type="RefSeq" id="WP_310899735.1">
    <property type="nucleotide sequence ID" value="NZ_JAMQOS010000002.1"/>
</dbReference>
<keyword evidence="4" id="KW-0067">ATP-binding</keyword>
<organism evidence="8 9">
    <name type="scientific">Haloarcula onubensis</name>
    <dbReference type="NCBI Taxonomy" id="2950539"/>
    <lineage>
        <taxon>Archaea</taxon>
        <taxon>Methanobacteriati</taxon>
        <taxon>Methanobacteriota</taxon>
        <taxon>Stenosarchaea group</taxon>
        <taxon>Halobacteria</taxon>
        <taxon>Halobacteriales</taxon>
        <taxon>Haloarculaceae</taxon>
        <taxon>Haloarcula</taxon>
    </lineage>
</organism>
<comment type="caution">
    <text evidence="8">The sequence shown here is derived from an EMBL/GenBank/DDBJ whole genome shotgun (WGS) entry which is preliminary data.</text>
</comment>
<accession>A0ABU2FMC2</accession>
<evidence type="ECO:0000313" key="8">
    <source>
        <dbReference type="EMBL" id="MDS0281900.1"/>
    </source>
</evidence>
<evidence type="ECO:0000256" key="4">
    <source>
        <dbReference type="ARBA" id="ARBA00022840"/>
    </source>
</evidence>
<feature type="transmembrane region" description="Helical" evidence="6">
    <location>
        <begin position="127"/>
        <end position="146"/>
    </location>
</feature>
<dbReference type="PANTHER" id="PTHR43289:SF6">
    <property type="entry name" value="SERINE_THREONINE-PROTEIN KINASE NEKL-3"/>
    <property type="match status" value="1"/>
</dbReference>
<evidence type="ECO:0000256" key="1">
    <source>
        <dbReference type="ARBA" id="ARBA00022679"/>
    </source>
</evidence>
<evidence type="ECO:0000313" key="9">
    <source>
        <dbReference type="Proteomes" id="UP001268864"/>
    </source>
</evidence>
<evidence type="ECO:0000259" key="7">
    <source>
        <dbReference type="PROSITE" id="PS50011"/>
    </source>
</evidence>
<feature type="domain" description="Protein kinase" evidence="7">
    <location>
        <begin position="238"/>
        <end position="530"/>
    </location>
</feature>
<dbReference type="InterPro" id="IPR000719">
    <property type="entry name" value="Prot_kinase_dom"/>
</dbReference>
<reference evidence="8 9" key="1">
    <citation type="submission" date="2022-06" db="EMBL/GenBank/DDBJ databases">
        <title>Halomicroarcula sp. a new haloarchaeum isolate from saline soil.</title>
        <authorList>
            <person name="Strakova D."/>
            <person name="Galisteo C."/>
            <person name="Sanchez-Porro C."/>
            <person name="Ventosa A."/>
        </authorList>
    </citation>
    <scope>NUCLEOTIDE SEQUENCE [LARGE SCALE GENOMIC DNA]</scope>
    <source>
        <strain evidence="8 9">S3CR25-11</strain>
    </source>
</reference>
<evidence type="ECO:0000256" key="5">
    <source>
        <dbReference type="SAM" id="MobiDB-lite"/>
    </source>
</evidence>
<evidence type="ECO:0000256" key="6">
    <source>
        <dbReference type="SAM" id="Phobius"/>
    </source>
</evidence>
<dbReference type="SUPFAM" id="SSF56112">
    <property type="entry name" value="Protein kinase-like (PK-like)"/>
    <property type="match status" value="1"/>
</dbReference>